<organism evidence="1 2">
    <name type="scientific">Falsiruegeria mediterranea M17</name>
    <dbReference type="NCBI Taxonomy" id="1200281"/>
    <lineage>
        <taxon>Bacteria</taxon>
        <taxon>Pseudomonadati</taxon>
        <taxon>Pseudomonadota</taxon>
        <taxon>Alphaproteobacteria</taxon>
        <taxon>Rhodobacterales</taxon>
        <taxon>Roseobacteraceae</taxon>
        <taxon>Falsiruegeria</taxon>
    </lineage>
</organism>
<keyword evidence="2" id="KW-1185">Reference proteome</keyword>
<proteinExistence type="predicted"/>
<dbReference type="EMBL" id="ONZG01000029">
    <property type="protein sequence ID" value="SPJ31507.1"/>
    <property type="molecule type" value="Genomic_DNA"/>
</dbReference>
<name>A0A2R8CGH8_9RHOB</name>
<dbReference type="AlphaFoldDB" id="A0A2R8CGH8"/>
<protein>
    <submittedName>
        <fullName evidence="1">Uncharacterized protein</fullName>
    </submittedName>
</protein>
<dbReference type="Proteomes" id="UP000244898">
    <property type="component" value="Unassembled WGS sequence"/>
</dbReference>
<sequence length="424" mass="46426">MHSRVFSPPVEGIIRHQKFAVLEDLCVKPTLFAGLIRIDAGGVQNAGLVGVIDHQIDVTIGKVLQGGHTIIRAHEQDRIPPIRQPQNFHLATCRARRQTNRCQIHAKINGARAEHAAVLGAIRLVKLDKNILTVVAHAVRDGHAVEHRHATICCFGGVEHFGRGLRFTSPGKIQGLRCTDQGTRGQIPEFKLEIGIDRAGAKIKGFFRIKDRQTIGQFADLQRAIQSADRGIFDGVGEPGCQVLVVDLETLVITVMLPAQQDRSIRQGKGRRGHRMAGIATADLHLCTDPGTVCAKDVERQLVRGGVGNFRLPGGKKPLAAQRDQCDVLDRHRNLLPKKRHKNVQKGVVARFDPGLGIEEFNHATLYAVISKCDQVRSQLQKIGFAEPIHALGKIVVRLVGQKSKAVSNSGSRSHVLPLCLNAF</sequence>
<gene>
    <name evidence="1" type="ORF">TRM7615_05050</name>
</gene>
<evidence type="ECO:0000313" key="2">
    <source>
        <dbReference type="Proteomes" id="UP000244898"/>
    </source>
</evidence>
<evidence type="ECO:0000313" key="1">
    <source>
        <dbReference type="EMBL" id="SPJ31507.1"/>
    </source>
</evidence>
<reference evidence="2" key="1">
    <citation type="submission" date="2018-03" db="EMBL/GenBank/DDBJ databases">
        <authorList>
            <person name="Rodrigo-Torres L."/>
            <person name="Arahal R. D."/>
            <person name="Lucena T."/>
        </authorList>
    </citation>
    <scope>NUCLEOTIDE SEQUENCE [LARGE SCALE GENOMIC DNA]</scope>
    <source>
        <strain evidence="2">CECT 7615</strain>
    </source>
</reference>
<accession>A0A2R8CGH8</accession>